<dbReference type="InterPro" id="IPR041661">
    <property type="entry name" value="ZN622/Rei1/Reh1_Znf-C2H2"/>
</dbReference>
<feature type="compositionally biased region" description="Polar residues" evidence="9">
    <location>
        <begin position="127"/>
        <end position="144"/>
    </location>
</feature>
<dbReference type="STRING" id="1073090.A0A1L9SSN1"/>
<dbReference type="InterPro" id="IPR013087">
    <property type="entry name" value="Znf_C2H2_type"/>
</dbReference>
<dbReference type="GO" id="GO:0003676">
    <property type="term" value="F:nucleic acid binding"/>
    <property type="evidence" value="ECO:0007669"/>
    <property type="project" value="InterPro"/>
</dbReference>
<evidence type="ECO:0000256" key="4">
    <source>
        <dbReference type="ARBA" id="ARBA00022723"/>
    </source>
</evidence>
<keyword evidence="7" id="KW-0862">Zinc</keyword>
<keyword evidence="2" id="KW-0963">Cytoplasm</keyword>
<dbReference type="GO" id="GO:0030687">
    <property type="term" value="C:preribosome, large subunit precursor"/>
    <property type="evidence" value="ECO:0007669"/>
    <property type="project" value="TreeGrafter"/>
</dbReference>
<dbReference type="PROSITE" id="PS00028">
    <property type="entry name" value="ZINC_FINGER_C2H2_1"/>
    <property type="match status" value="2"/>
</dbReference>
<dbReference type="SUPFAM" id="SSF57667">
    <property type="entry name" value="beta-beta-alpha zinc fingers"/>
    <property type="match status" value="2"/>
</dbReference>
<evidence type="ECO:0000259" key="10">
    <source>
        <dbReference type="PROSITE" id="PS00028"/>
    </source>
</evidence>
<dbReference type="InterPro" id="IPR040025">
    <property type="entry name" value="Znf622/Rei1/Reh1"/>
</dbReference>
<dbReference type="Proteomes" id="UP000184188">
    <property type="component" value="Unassembled WGS sequence"/>
</dbReference>
<proteinExistence type="inferred from homology"/>
<reference evidence="12" key="1">
    <citation type="journal article" date="2017" name="Genome Biol.">
        <title>Comparative genomics reveals high biological diversity and specific adaptations in the industrially and medically important fungal genus Aspergillus.</title>
        <authorList>
            <person name="de Vries R.P."/>
            <person name="Riley R."/>
            <person name="Wiebenga A."/>
            <person name="Aguilar-Osorio G."/>
            <person name="Amillis S."/>
            <person name="Uchima C.A."/>
            <person name="Anderluh G."/>
            <person name="Asadollahi M."/>
            <person name="Askin M."/>
            <person name="Barry K."/>
            <person name="Battaglia E."/>
            <person name="Bayram O."/>
            <person name="Benocci T."/>
            <person name="Braus-Stromeyer S.A."/>
            <person name="Caldana C."/>
            <person name="Canovas D."/>
            <person name="Cerqueira G.C."/>
            <person name="Chen F."/>
            <person name="Chen W."/>
            <person name="Choi C."/>
            <person name="Clum A."/>
            <person name="Dos Santos R.A."/>
            <person name="Damasio A.R."/>
            <person name="Diallinas G."/>
            <person name="Emri T."/>
            <person name="Fekete E."/>
            <person name="Flipphi M."/>
            <person name="Freyberg S."/>
            <person name="Gallo A."/>
            <person name="Gournas C."/>
            <person name="Habgood R."/>
            <person name="Hainaut M."/>
            <person name="Harispe M.L."/>
            <person name="Henrissat B."/>
            <person name="Hilden K.S."/>
            <person name="Hope R."/>
            <person name="Hossain A."/>
            <person name="Karabika E."/>
            <person name="Karaffa L."/>
            <person name="Karanyi Z."/>
            <person name="Krasevec N."/>
            <person name="Kuo A."/>
            <person name="Kusch H."/>
            <person name="LaButti K."/>
            <person name="Lagendijk E.L."/>
            <person name="Lapidus A."/>
            <person name="Levasseur A."/>
            <person name="Lindquist E."/>
            <person name="Lipzen A."/>
            <person name="Logrieco A.F."/>
            <person name="MacCabe A."/>
            <person name="Maekelae M.R."/>
            <person name="Malavazi I."/>
            <person name="Melin P."/>
            <person name="Meyer V."/>
            <person name="Mielnichuk N."/>
            <person name="Miskei M."/>
            <person name="Molnar A.P."/>
            <person name="Mule G."/>
            <person name="Ngan C.Y."/>
            <person name="Orejas M."/>
            <person name="Orosz E."/>
            <person name="Ouedraogo J.P."/>
            <person name="Overkamp K.M."/>
            <person name="Park H.-S."/>
            <person name="Perrone G."/>
            <person name="Piumi F."/>
            <person name="Punt P.J."/>
            <person name="Ram A.F."/>
            <person name="Ramon A."/>
            <person name="Rauscher S."/>
            <person name="Record E."/>
            <person name="Riano-Pachon D.M."/>
            <person name="Robert V."/>
            <person name="Roehrig J."/>
            <person name="Ruller R."/>
            <person name="Salamov A."/>
            <person name="Salih N.S."/>
            <person name="Samson R.A."/>
            <person name="Sandor E."/>
            <person name="Sanguinetti M."/>
            <person name="Schuetze T."/>
            <person name="Sepcic K."/>
            <person name="Shelest E."/>
            <person name="Sherlock G."/>
            <person name="Sophianopoulou V."/>
            <person name="Squina F.M."/>
            <person name="Sun H."/>
            <person name="Susca A."/>
            <person name="Todd R.B."/>
            <person name="Tsang A."/>
            <person name="Unkles S.E."/>
            <person name="van de Wiele N."/>
            <person name="van Rossen-Uffink D."/>
            <person name="Oliveira J.V."/>
            <person name="Vesth T.C."/>
            <person name="Visser J."/>
            <person name="Yu J.-H."/>
            <person name="Zhou M."/>
            <person name="Andersen M.R."/>
            <person name="Archer D.B."/>
            <person name="Baker S.E."/>
            <person name="Benoit I."/>
            <person name="Brakhage A.A."/>
            <person name="Braus G.H."/>
            <person name="Fischer R."/>
            <person name="Frisvad J.C."/>
            <person name="Goldman G.H."/>
            <person name="Houbraken J."/>
            <person name="Oakley B."/>
            <person name="Pocsi I."/>
            <person name="Scazzocchio C."/>
            <person name="Seiboth B."/>
            <person name="vanKuyk P.A."/>
            <person name="Wortman J."/>
            <person name="Dyer P.S."/>
            <person name="Grigoriev I.V."/>
        </authorList>
    </citation>
    <scope>NUCLEOTIDE SEQUENCE [LARGE SCALE GENOMIC DNA]</scope>
    <source>
        <strain evidence="12">CBS 506.65</strain>
    </source>
</reference>
<feature type="domain" description="C2H2-type" evidence="10">
    <location>
        <begin position="10"/>
        <end position="32"/>
    </location>
</feature>
<dbReference type="GeneID" id="34609620"/>
<feature type="compositionally biased region" description="Basic and acidic residues" evidence="9">
    <location>
        <begin position="407"/>
        <end position="430"/>
    </location>
</feature>
<keyword evidence="3" id="KW-0690">Ribosome biogenesis</keyword>
<dbReference type="GO" id="GO:0005737">
    <property type="term" value="C:cytoplasm"/>
    <property type="evidence" value="ECO:0007669"/>
    <property type="project" value="UniProtKB-SubCell"/>
</dbReference>
<evidence type="ECO:0000256" key="5">
    <source>
        <dbReference type="ARBA" id="ARBA00022737"/>
    </source>
</evidence>
<feature type="region of interest" description="Disordered" evidence="9">
    <location>
        <begin position="272"/>
        <end position="323"/>
    </location>
</feature>
<evidence type="ECO:0000256" key="1">
    <source>
        <dbReference type="ARBA" id="ARBA00004496"/>
    </source>
</evidence>
<dbReference type="AlphaFoldDB" id="A0A1L9SSN1"/>
<evidence type="ECO:0000256" key="6">
    <source>
        <dbReference type="ARBA" id="ARBA00022771"/>
    </source>
</evidence>
<feature type="compositionally biased region" description="Acidic residues" evidence="9">
    <location>
        <begin position="299"/>
        <end position="308"/>
    </location>
</feature>
<dbReference type="Pfam" id="PF12756">
    <property type="entry name" value="zf-C2H2_2"/>
    <property type="match status" value="1"/>
</dbReference>
<dbReference type="PANTHER" id="PTHR13182:SF8">
    <property type="entry name" value="CYTOPLASMIC 60S SUBUNIT BIOGENESIS FACTOR ZNF622"/>
    <property type="match status" value="1"/>
</dbReference>
<dbReference type="RefSeq" id="XP_022584715.1">
    <property type="nucleotide sequence ID" value="XM_022723155.1"/>
</dbReference>
<accession>A0A1L9SSN1</accession>
<dbReference type="EMBL" id="KV878337">
    <property type="protein sequence ID" value="OJJ50205.1"/>
    <property type="molecule type" value="Genomic_DNA"/>
</dbReference>
<keyword evidence="5" id="KW-0677">Repeat</keyword>
<evidence type="ECO:0000256" key="8">
    <source>
        <dbReference type="ARBA" id="ARBA00034126"/>
    </source>
</evidence>
<dbReference type="InterPro" id="IPR022755">
    <property type="entry name" value="Znf_C2H2_jaz"/>
</dbReference>
<dbReference type="Pfam" id="PF12171">
    <property type="entry name" value="zf-C2H2_jaz"/>
    <property type="match status" value="1"/>
</dbReference>
<keyword evidence="4" id="KW-0479">Metal-binding</keyword>
<feature type="region of interest" description="Disordered" evidence="9">
    <location>
        <begin position="397"/>
        <end position="451"/>
    </location>
</feature>
<dbReference type="SMART" id="SM00355">
    <property type="entry name" value="ZnF_C2H2"/>
    <property type="match status" value="4"/>
</dbReference>
<evidence type="ECO:0000256" key="9">
    <source>
        <dbReference type="SAM" id="MobiDB-lite"/>
    </source>
</evidence>
<comment type="subcellular location">
    <subcellularLocation>
        <location evidence="1">Cytoplasm</location>
    </subcellularLocation>
</comment>
<dbReference type="SMART" id="SM00451">
    <property type="entry name" value="ZnF_U1"/>
    <property type="match status" value="2"/>
</dbReference>
<dbReference type="GO" id="GO:0042273">
    <property type="term" value="P:ribosomal large subunit biogenesis"/>
    <property type="evidence" value="ECO:0007669"/>
    <property type="project" value="TreeGrafter"/>
</dbReference>
<dbReference type="OrthoDB" id="19329at2759"/>
<protein>
    <recommendedName>
        <fullName evidence="10">C2H2-type domain-containing protein</fullName>
    </recommendedName>
</protein>
<gene>
    <name evidence="11" type="ORF">ASPZODRAFT_13295</name>
</gene>
<evidence type="ECO:0000256" key="3">
    <source>
        <dbReference type="ARBA" id="ARBA00022517"/>
    </source>
</evidence>
<feature type="region of interest" description="Disordered" evidence="9">
    <location>
        <begin position="90"/>
        <end position="109"/>
    </location>
</feature>
<dbReference type="GO" id="GO:0008270">
    <property type="term" value="F:zinc ion binding"/>
    <property type="evidence" value="ECO:0007669"/>
    <property type="project" value="UniProtKB-KW"/>
</dbReference>
<dbReference type="PANTHER" id="PTHR13182">
    <property type="entry name" value="ZINC FINGER PROTEIN 622"/>
    <property type="match status" value="1"/>
</dbReference>
<keyword evidence="6" id="KW-0863">Zinc-finger</keyword>
<comment type="similarity">
    <text evidence="8">Belongs to the REI1 family.</text>
</comment>
<evidence type="ECO:0000256" key="7">
    <source>
        <dbReference type="ARBA" id="ARBA00022833"/>
    </source>
</evidence>
<dbReference type="InterPro" id="IPR003604">
    <property type="entry name" value="Matrin/U1-like-C_Znf_C2H2"/>
</dbReference>
<feature type="domain" description="C2H2-type" evidence="10">
    <location>
        <begin position="75"/>
        <end position="97"/>
    </location>
</feature>
<keyword evidence="12" id="KW-1185">Reference proteome</keyword>
<feature type="compositionally biased region" description="Acidic residues" evidence="9">
    <location>
        <begin position="273"/>
        <end position="287"/>
    </location>
</feature>
<evidence type="ECO:0000313" key="11">
    <source>
        <dbReference type="EMBL" id="OJJ50205.1"/>
    </source>
</evidence>
<feature type="compositionally biased region" description="Acidic residues" evidence="9">
    <location>
        <begin position="147"/>
        <end position="164"/>
    </location>
</feature>
<dbReference type="VEuPathDB" id="FungiDB:ASPZODRAFT_13295"/>
<sequence>MDGTDLPYTCNTCLVGFRSSDAQRDHMRRDWHLYNMKRRMAALPPVSQEIFNEKVLAAKATTAAAAAKASFERTCNPCQKTFYSENSYQNHIKSSKHRQRVSRVDKDADETASVMSSAFSLGEPINKTRSNQADVSHVTQSLKTATIEEDGEEDGEEGEGEDAAGEEKYSNSRCLFCNEDSSDIKQNVEHMLKAHGMFIPEKDYLVDLDGLIHYLYRKIAENSECLYCHAIRNSPAGIRTHMRDKGHCMIAFETEEEQIEIGQYYDFRSTYSDGEDEWEDEEEEGTPEDGGVKVSSSDADAEGWETDDTSASSVDPEDLGSRKQAPVIYQSEYELHLPSGRSVGHRSLAKYFRQNLHNYPSADERAARQLAIENGEIEEEEPRGRTNHHRAIITRANGGLGMIGASDEQKRAALDSERRERTRAQREEHRIKARVQRANNSQKHFRDPLLQ</sequence>
<dbReference type="InterPro" id="IPR036236">
    <property type="entry name" value="Znf_C2H2_sf"/>
</dbReference>
<evidence type="ECO:0000256" key="2">
    <source>
        <dbReference type="ARBA" id="ARBA00022490"/>
    </source>
</evidence>
<dbReference type="Gene3D" id="3.30.160.60">
    <property type="entry name" value="Classic Zinc Finger"/>
    <property type="match status" value="1"/>
</dbReference>
<evidence type="ECO:0000313" key="12">
    <source>
        <dbReference type="Proteomes" id="UP000184188"/>
    </source>
</evidence>
<organism evidence="11 12">
    <name type="scientific">Penicilliopsis zonata CBS 506.65</name>
    <dbReference type="NCBI Taxonomy" id="1073090"/>
    <lineage>
        <taxon>Eukaryota</taxon>
        <taxon>Fungi</taxon>
        <taxon>Dikarya</taxon>
        <taxon>Ascomycota</taxon>
        <taxon>Pezizomycotina</taxon>
        <taxon>Eurotiomycetes</taxon>
        <taxon>Eurotiomycetidae</taxon>
        <taxon>Eurotiales</taxon>
        <taxon>Aspergillaceae</taxon>
        <taxon>Penicilliopsis</taxon>
    </lineage>
</organism>
<name>A0A1L9SSN1_9EURO</name>
<feature type="region of interest" description="Disordered" evidence="9">
    <location>
        <begin position="125"/>
        <end position="167"/>
    </location>
</feature>